<reference evidence="1 2" key="2">
    <citation type="journal article" date="2011" name="Stand. Genomic Sci.">
        <title>Complete genome sequence of Paludibacter propionicigenes type strain (WB4).</title>
        <authorList>
            <person name="Gronow S."/>
            <person name="Munk C."/>
            <person name="Lapidus A."/>
            <person name="Nolan M."/>
            <person name="Lucas S."/>
            <person name="Hammon N."/>
            <person name="Deshpande S."/>
            <person name="Cheng J.F."/>
            <person name="Tapia R."/>
            <person name="Han C."/>
            <person name="Goodwin L."/>
            <person name="Pitluck S."/>
            <person name="Liolios K."/>
            <person name="Ivanova N."/>
            <person name="Mavromatis K."/>
            <person name="Mikhailova N."/>
            <person name="Pati A."/>
            <person name="Chen A."/>
            <person name="Palaniappan K."/>
            <person name="Land M."/>
            <person name="Hauser L."/>
            <person name="Chang Y.J."/>
            <person name="Jeffries C.D."/>
            <person name="Brambilla E."/>
            <person name="Rohde M."/>
            <person name="Goker M."/>
            <person name="Detter J.C."/>
            <person name="Woyke T."/>
            <person name="Bristow J."/>
            <person name="Eisen J.A."/>
            <person name="Markowitz V."/>
            <person name="Hugenholtz P."/>
            <person name="Kyrpides N.C."/>
            <person name="Klenk H.P."/>
        </authorList>
    </citation>
    <scope>NUCLEOTIDE SEQUENCE [LARGE SCALE GENOMIC DNA]</scope>
    <source>
        <strain evidence="2">DSM 17365 / JCM 13257 / WB4</strain>
    </source>
</reference>
<accession>E4T0T5</accession>
<protein>
    <submittedName>
        <fullName evidence="1">Uncharacterized protein</fullName>
    </submittedName>
</protein>
<name>E4T0T5_PALPW</name>
<dbReference type="EMBL" id="CP002345">
    <property type="protein sequence ID" value="ADQ78210.1"/>
    <property type="molecule type" value="Genomic_DNA"/>
</dbReference>
<dbReference type="HOGENOM" id="CLU_063447_2_0_10"/>
<keyword evidence="2" id="KW-1185">Reference proteome</keyword>
<dbReference type="eggNOG" id="ENOG5031Z76">
    <property type="taxonomic scope" value="Bacteria"/>
</dbReference>
<dbReference type="InterPro" id="IPR046228">
    <property type="entry name" value="DUF6261"/>
</dbReference>
<reference key="1">
    <citation type="submission" date="2010-11" db="EMBL/GenBank/DDBJ databases">
        <title>The complete genome of Paludibacter propionicigenes DSM 17365.</title>
        <authorList>
            <consortium name="US DOE Joint Genome Institute (JGI-PGF)"/>
            <person name="Lucas S."/>
            <person name="Copeland A."/>
            <person name="Lapidus A."/>
            <person name="Bruce D."/>
            <person name="Goodwin L."/>
            <person name="Pitluck S."/>
            <person name="Kyrpides N."/>
            <person name="Mavromatis K."/>
            <person name="Ivanova N."/>
            <person name="Munk A.C."/>
            <person name="Brettin T."/>
            <person name="Detter J.C."/>
            <person name="Han C."/>
            <person name="Tapia R."/>
            <person name="Land M."/>
            <person name="Hauser L."/>
            <person name="Markowitz V."/>
            <person name="Cheng J.-F."/>
            <person name="Hugenholtz P."/>
            <person name="Woyke T."/>
            <person name="Wu D."/>
            <person name="Gronow S."/>
            <person name="Wellnitz S."/>
            <person name="Brambilla E."/>
            <person name="Klenk H.-P."/>
            <person name="Eisen J.A."/>
        </authorList>
    </citation>
    <scope>NUCLEOTIDE SEQUENCE</scope>
    <source>
        <strain>WB4</strain>
    </source>
</reference>
<organism evidence="1 2">
    <name type="scientific">Paludibacter propionicigenes (strain DSM 17365 / JCM 13257 / WB4)</name>
    <dbReference type="NCBI Taxonomy" id="694427"/>
    <lineage>
        <taxon>Bacteria</taxon>
        <taxon>Pseudomonadati</taxon>
        <taxon>Bacteroidota</taxon>
        <taxon>Bacteroidia</taxon>
        <taxon>Bacteroidales</taxon>
        <taxon>Paludibacteraceae</taxon>
        <taxon>Paludibacter</taxon>
    </lineage>
</organism>
<evidence type="ECO:0000313" key="1">
    <source>
        <dbReference type="EMBL" id="ADQ78210.1"/>
    </source>
</evidence>
<dbReference type="RefSeq" id="WP_013443579.1">
    <property type="nucleotide sequence ID" value="NC_014734.1"/>
</dbReference>
<dbReference type="AlphaFoldDB" id="E4T0T5"/>
<dbReference type="Pfam" id="PF19775">
    <property type="entry name" value="DUF6261"/>
    <property type="match status" value="1"/>
</dbReference>
<dbReference type="STRING" id="694427.Palpr_0048"/>
<dbReference type="KEGG" id="ppn:Palpr_0048"/>
<sequence length="241" mass="27388">MFVKNVHLNDFQNEEHYGFHTYVADLVNEFSPAFLRVDTQFNAYKQLLPDENKALDQVQKSVFTAKLDEGDRARDKPILGFFKVVKGQLHHFNPAVSAAAYGVDVINESFNGITRLPYEKETVAITKWLETIRTSSFDVNLLGAADWLNEIEAKNNAFAELKKGRFAEEDLKTNLRMKDVRNDVDDAYDAIVDRINAFITIEGDAQYAAFVNKLNNRIDSFTLTLAQRQGRNKKAAETTAK</sequence>
<dbReference type="Proteomes" id="UP000008718">
    <property type="component" value="Chromosome"/>
</dbReference>
<dbReference type="OrthoDB" id="1452914at2"/>
<gene>
    <name evidence="1" type="ordered locus">Palpr_0048</name>
</gene>
<proteinExistence type="predicted"/>
<evidence type="ECO:0000313" key="2">
    <source>
        <dbReference type="Proteomes" id="UP000008718"/>
    </source>
</evidence>